<dbReference type="AlphaFoldDB" id="A0A7C4TFQ4"/>
<feature type="transmembrane region" description="Helical" evidence="5">
    <location>
        <begin position="46"/>
        <end position="67"/>
    </location>
</feature>
<keyword evidence="2 5" id="KW-0812">Transmembrane</keyword>
<feature type="domain" description="VWFA" evidence="6">
    <location>
        <begin position="84"/>
        <end position="278"/>
    </location>
</feature>
<dbReference type="SUPFAM" id="SSF53300">
    <property type="entry name" value="vWA-like"/>
    <property type="match status" value="1"/>
</dbReference>
<dbReference type="Pfam" id="PF00092">
    <property type="entry name" value="VWA"/>
    <property type="match status" value="1"/>
</dbReference>
<evidence type="ECO:0000256" key="2">
    <source>
        <dbReference type="ARBA" id="ARBA00022692"/>
    </source>
</evidence>
<dbReference type="EMBL" id="DTGZ01000193">
    <property type="protein sequence ID" value="HGV98630.1"/>
    <property type="molecule type" value="Genomic_DNA"/>
</dbReference>
<organism evidence="7">
    <name type="scientific">candidate division WOR-3 bacterium</name>
    <dbReference type="NCBI Taxonomy" id="2052148"/>
    <lineage>
        <taxon>Bacteria</taxon>
        <taxon>Bacteria division WOR-3</taxon>
    </lineage>
</organism>
<proteinExistence type="predicted"/>
<keyword evidence="3 5" id="KW-1133">Transmembrane helix</keyword>
<dbReference type="CDD" id="cd01467">
    <property type="entry name" value="vWA_BatA_type"/>
    <property type="match status" value="1"/>
</dbReference>
<comment type="caution">
    <text evidence="7">The sequence shown here is derived from an EMBL/GenBank/DDBJ whole genome shotgun (WGS) entry which is preliminary data.</text>
</comment>
<reference evidence="7" key="1">
    <citation type="journal article" date="2020" name="mSystems">
        <title>Genome- and Community-Level Interaction Insights into Carbon Utilization and Element Cycling Functions of Hydrothermarchaeota in Hydrothermal Sediment.</title>
        <authorList>
            <person name="Zhou Z."/>
            <person name="Liu Y."/>
            <person name="Xu W."/>
            <person name="Pan J."/>
            <person name="Luo Z.H."/>
            <person name="Li M."/>
        </authorList>
    </citation>
    <scope>NUCLEOTIDE SEQUENCE [LARGE SCALE GENOMIC DNA]</scope>
    <source>
        <strain evidence="7">SpSt-774</strain>
    </source>
</reference>
<evidence type="ECO:0000313" key="7">
    <source>
        <dbReference type="EMBL" id="HGV98630.1"/>
    </source>
</evidence>
<evidence type="ECO:0000256" key="1">
    <source>
        <dbReference type="ARBA" id="ARBA00022475"/>
    </source>
</evidence>
<feature type="transmembrane region" description="Helical" evidence="5">
    <location>
        <begin position="6"/>
        <end position="23"/>
    </location>
</feature>
<dbReference type="PANTHER" id="PTHR22550:SF5">
    <property type="entry name" value="LEUCINE ZIPPER PROTEIN 4"/>
    <property type="match status" value="1"/>
</dbReference>
<keyword evidence="4 5" id="KW-0472">Membrane</keyword>
<evidence type="ECO:0000256" key="3">
    <source>
        <dbReference type="ARBA" id="ARBA00022989"/>
    </source>
</evidence>
<name>A0A7C4TFQ4_UNCW3</name>
<protein>
    <submittedName>
        <fullName evidence="7">VWA domain-containing protein</fullName>
    </submittedName>
</protein>
<dbReference type="PROSITE" id="PS50234">
    <property type="entry name" value="VWFA"/>
    <property type="match status" value="1"/>
</dbReference>
<dbReference type="InterPro" id="IPR033881">
    <property type="entry name" value="vWA_BatA_type"/>
</dbReference>
<dbReference type="Gene3D" id="3.40.50.410">
    <property type="entry name" value="von Willebrand factor, type A domain"/>
    <property type="match status" value="1"/>
</dbReference>
<evidence type="ECO:0000259" key="6">
    <source>
        <dbReference type="PROSITE" id="PS50234"/>
    </source>
</evidence>
<dbReference type="InterPro" id="IPR050768">
    <property type="entry name" value="UPF0353/GerABKA_families"/>
</dbReference>
<sequence>MRLASPLYLLLFFPIAGLIYWELKKRASSLKFSDIKIFKNYKSGKLFKLISLLLNILILCFIVVGLARPQKGRVYEETETRGVDIMLCLDISGTMQAEDFSPKNRLFVAKERAKEFISKRPGDRIGLVIFAITAMTQCPLTSDHKILNNLLERIDYGIVQDGTAIGMGLATAVARLKDSKAKEKIVILLTDGLNNAGEIDPLTAAKLAQSYNIKVYCIGVGSKGPVPIPVNHPVYGRIYVQQEVDFDMKQLEEISALTQGKAFLATDAQALKTIYDEIDKLEPTTFKVTKYTVYSEKAHLFILPAVILSFVLFILSITFLRRLP</sequence>
<accession>A0A7C4TFQ4</accession>
<evidence type="ECO:0000256" key="4">
    <source>
        <dbReference type="ARBA" id="ARBA00023136"/>
    </source>
</evidence>
<dbReference type="InterPro" id="IPR036465">
    <property type="entry name" value="vWFA_dom_sf"/>
</dbReference>
<dbReference type="SMART" id="SM00327">
    <property type="entry name" value="VWA"/>
    <property type="match status" value="1"/>
</dbReference>
<gene>
    <name evidence="7" type="ORF">ENV60_10125</name>
</gene>
<dbReference type="PANTHER" id="PTHR22550">
    <property type="entry name" value="SPORE GERMINATION PROTEIN"/>
    <property type="match status" value="1"/>
</dbReference>
<feature type="transmembrane region" description="Helical" evidence="5">
    <location>
        <begin position="300"/>
        <end position="320"/>
    </location>
</feature>
<dbReference type="InterPro" id="IPR002035">
    <property type="entry name" value="VWF_A"/>
</dbReference>
<evidence type="ECO:0000256" key="5">
    <source>
        <dbReference type="SAM" id="Phobius"/>
    </source>
</evidence>
<keyword evidence="1" id="KW-1003">Cell membrane</keyword>